<evidence type="ECO:0000256" key="8">
    <source>
        <dbReference type="ARBA" id="ARBA00048617"/>
    </source>
</evidence>
<dbReference type="UniPathway" id="UPA00251">
    <property type="reaction ID" value="UER00320"/>
</dbReference>
<evidence type="ECO:0000256" key="5">
    <source>
        <dbReference type="ARBA" id="ARBA00023244"/>
    </source>
</evidence>
<keyword evidence="4 9" id="KW-0456">Lyase</keyword>
<reference evidence="11 12" key="1">
    <citation type="submission" date="2017-10" db="EMBL/GenBank/DDBJ databases">
        <title>Novel microbial diversity and functional potential in the marine mammal oral microbiome.</title>
        <authorList>
            <person name="Dudek N.K."/>
            <person name="Sun C.L."/>
            <person name="Burstein D."/>
            <person name="Kantor R.S."/>
            <person name="Aliaga Goltsman D.S."/>
            <person name="Bik E.M."/>
            <person name="Thomas B.C."/>
            <person name="Banfield J.F."/>
            <person name="Relman D.A."/>
        </authorList>
    </citation>
    <scope>NUCLEOTIDE SEQUENCE [LARGE SCALE GENOMIC DNA]</scope>
    <source>
        <strain evidence="11">DOLJORAL78_49_30</strain>
    </source>
</reference>
<dbReference type="Gene3D" id="3.40.50.10090">
    <property type="match status" value="2"/>
</dbReference>
<evidence type="ECO:0000256" key="2">
    <source>
        <dbReference type="ARBA" id="ARBA00008133"/>
    </source>
</evidence>
<evidence type="ECO:0000256" key="7">
    <source>
        <dbReference type="ARBA" id="ARBA00040167"/>
    </source>
</evidence>
<dbReference type="EMBL" id="PDSG01000007">
    <property type="protein sequence ID" value="PIE20439.1"/>
    <property type="molecule type" value="Genomic_DNA"/>
</dbReference>
<dbReference type="GO" id="GO:0006780">
    <property type="term" value="P:uroporphyrinogen III biosynthetic process"/>
    <property type="evidence" value="ECO:0007669"/>
    <property type="project" value="UniProtKB-UniRule"/>
</dbReference>
<dbReference type="EC" id="4.2.1.75" evidence="3 9"/>
<dbReference type="InterPro" id="IPR039793">
    <property type="entry name" value="UROS/Hem4"/>
</dbReference>
<dbReference type="Proteomes" id="UP000242733">
    <property type="component" value="Unassembled WGS sequence"/>
</dbReference>
<comment type="caution">
    <text evidence="11">The sequence shown here is derived from an EMBL/GenBank/DDBJ whole genome shotgun (WGS) entry which is preliminary data.</text>
</comment>
<evidence type="ECO:0000313" key="11">
    <source>
        <dbReference type="EMBL" id="PIE20439.1"/>
    </source>
</evidence>
<evidence type="ECO:0000256" key="3">
    <source>
        <dbReference type="ARBA" id="ARBA00013109"/>
    </source>
</evidence>
<accession>A0A2G6JD68</accession>
<organism evidence="11 12">
    <name type="scientific">Neptuniibacter caesariensis</name>
    <dbReference type="NCBI Taxonomy" id="207954"/>
    <lineage>
        <taxon>Bacteria</taxon>
        <taxon>Pseudomonadati</taxon>
        <taxon>Pseudomonadota</taxon>
        <taxon>Gammaproteobacteria</taxon>
        <taxon>Oceanospirillales</taxon>
        <taxon>Oceanospirillaceae</taxon>
        <taxon>Neptuniibacter</taxon>
    </lineage>
</organism>
<evidence type="ECO:0000256" key="4">
    <source>
        <dbReference type="ARBA" id="ARBA00023239"/>
    </source>
</evidence>
<comment type="catalytic activity">
    <reaction evidence="8 9">
        <text>hydroxymethylbilane = uroporphyrinogen III + H2O</text>
        <dbReference type="Rhea" id="RHEA:18965"/>
        <dbReference type="ChEBI" id="CHEBI:15377"/>
        <dbReference type="ChEBI" id="CHEBI:57308"/>
        <dbReference type="ChEBI" id="CHEBI:57845"/>
        <dbReference type="EC" id="4.2.1.75"/>
    </reaction>
</comment>
<name>A0A2G6JD68_NEPCE</name>
<dbReference type="PANTHER" id="PTHR38042:SF1">
    <property type="entry name" value="UROPORPHYRINOGEN-III SYNTHASE, CHLOROPLASTIC"/>
    <property type="match status" value="1"/>
</dbReference>
<comment type="function">
    <text evidence="6 9">Catalyzes cyclization of the linear tetrapyrrole, hydroxymethylbilane, to the macrocyclic uroporphyrinogen III.</text>
</comment>
<protein>
    <recommendedName>
        <fullName evidence="7 9">Uroporphyrinogen-III synthase</fullName>
        <ecNumber evidence="3 9">4.2.1.75</ecNumber>
    </recommendedName>
</protein>
<dbReference type="GO" id="GO:0004852">
    <property type="term" value="F:uroporphyrinogen-III synthase activity"/>
    <property type="evidence" value="ECO:0007669"/>
    <property type="project" value="UniProtKB-UniRule"/>
</dbReference>
<proteinExistence type="inferred from homology"/>
<dbReference type="AlphaFoldDB" id="A0A2G6JD68"/>
<gene>
    <name evidence="11" type="ORF">CSA61_02125</name>
</gene>
<evidence type="ECO:0000256" key="9">
    <source>
        <dbReference type="RuleBase" id="RU366031"/>
    </source>
</evidence>
<dbReference type="CDD" id="cd06578">
    <property type="entry name" value="HemD"/>
    <property type="match status" value="1"/>
</dbReference>
<feature type="domain" description="Tetrapyrrole biosynthesis uroporphyrinogen III synthase" evidence="10">
    <location>
        <begin position="22"/>
        <end position="255"/>
    </location>
</feature>
<evidence type="ECO:0000256" key="1">
    <source>
        <dbReference type="ARBA" id="ARBA00004772"/>
    </source>
</evidence>
<keyword evidence="5 9" id="KW-0627">Porphyrin biosynthesis</keyword>
<evidence type="ECO:0000256" key="6">
    <source>
        <dbReference type="ARBA" id="ARBA00037589"/>
    </source>
</evidence>
<dbReference type="SUPFAM" id="SSF69618">
    <property type="entry name" value="HemD-like"/>
    <property type="match status" value="1"/>
</dbReference>
<dbReference type="GO" id="GO:0006782">
    <property type="term" value="P:protoporphyrinogen IX biosynthetic process"/>
    <property type="evidence" value="ECO:0007669"/>
    <property type="project" value="UniProtKB-UniRule"/>
</dbReference>
<dbReference type="InterPro" id="IPR036108">
    <property type="entry name" value="4pyrrol_syn_uPrphyn_synt_sf"/>
</dbReference>
<comment type="pathway">
    <text evidence="1 9">Porphyrin-containing compound metabolism; protoporphyrin-IX biosynthesis; coproporphyrinogen-III from 5-aminolevulinate: step 3/4.</text>
</comment>
<comment type="similarity">
    <text evidence="2 9">Belongs to the uroporphyrinogen-III synthase family.</text>
</comment>
<sequence length="260" mass="28695">MTDRLNGLRVLVTRPAHQAKALLQQLELQGAVPVSFPLLQIVPLSESDIGYHALKQKFLDLDLYQHVLFISPNAVQLGYNWIDQYWPQLPLGIQWLAIGKQTAAKLSNYGIDAYHSALGYDSEALLQSPALQKVAGDKVLIVRGEGGRETLAKELSARGAEVSYAEPYRRKCPEYSHQEIQQALFSEPLDAILISSGAGLENLLGLISNKDGKLITDSLFSCHLIVPSNRIKFKARQLGFNRITTASGPDDNSMINALMQ</sequence>
<evidence type="ECO:0000259" key="10">
    <source>
        <dbReference type="Pfam" id="PF02602"/>
    </source>
</evidence>
<dbReference type="InterPro" id="IPR003754">
    <property type="entry name" value="4pyrrol_synth_uPrphyn_synth"/>
</dbReference>
<dbReference type="PANTHER" id="PTHR38042">
    <property type="entry name" value="UROPORPHYRINOGEN-III SYNTHASE, CHLOROPLASTIC"/>
    <property type="match status" value="1"/>
</dbReference>
<dbReference type="Pfam" id="PF02602">
    <property type="entry name" value="HEM4"/>
    <property type="match status" value="1"/>
</dbReference>
<evidence type="ECO:0000313" key="12">
    <source>
        <dbReference type="Proteomes" id="UP000242733"/>
    </source>
</evidence>